<evidence type="ECO:0000313" key="1">
    <source>
        <dbReference type="EMBL" id="KAH3708225.1"/>
    </source>
</evidence>
<accession>A0A9D3YVP2</accession>
<dbReference type="EMBL" id="JAIWYP010000014">
    <property type="protein sequence ID" value="KAH3708225.1"/>
    <property type="molecule type" value="Genomic_DNA"/>
</dbReference>
<proteinExistence type="predicted"/>
<reference evidence="1" key="2">
    <citation type="submission" date="2020-11" db="EMBL/GenBank/DDBJ databases">
        <authorList>
            <person name="McCartney M.A."/>
            <person name="Auch B."/>
            <person name="Kono T."/>
            <person name="Mallez S."/>
            <person name="Becker A."/>
            <person name="Gohl D.M."/>
            <person name="Silverstein K.A.T."/>
            <person name="Koren S."/>
            <person name="Bechman K.B."/>
            <person name="Herman A."/>
            <person name="Abrahante J.E."/>
            <person name="Garbe J."/>
        </authorList>
    </citation>
    <scope>NUCLEOTIDE SEQUENCE</scope>
    <source>
        <strain evidence="1">Duluth1</strain>
        <tissue evidence="1">Whole animal</tissue>
    </source>
</reference>
<gene>
    <name evidence="1" type="ORF">DPMN_067669</name>
</gene>
<sequence>MSCGFEFGSQGFLHRQILRCSLPVPISSTGSQHLHPPELRIVSQTDGELLLVLRCLQFGDIEAWTLCVPLLSDPCNSDLKLCYEEFMV</sequence>
<dbReference type="AlphaFoldDB" id="A0A9D3YVP2"/>
<organism evidence="1 2">
    <name type="scientific">Dreissena polymorpha</name>
    <name type="common">Zebra mussel</name>
    <name type="synonym">Mytilus polymorpha</name>
    <dbReference type="NCBI Taxonomy" id="45954"/>
    <lineage>
        <taxon>Eukaryota</taxon>
        <taxon>Metazoa</taxon>
        <taxon>Spiralia</taxon>
        <taxon>Lophotrochozoa</taxon>
        <taxon>Mollusca</taxon>
        <taxon>Bivalvia</taxon>
        <taxon>Autobranchia</taxon>
        <taxon>Heteroconchia</taxon>
        <taxon>Euheterodonta</taxon>
        <taxon>Imparidentia</taxon>
        <taxon>Neoheterodontei</taxon>
        <taxon>Myida</taxon>
        <taxon>Dreissenoidea</taxon>
        <taxon>Dreissenidae</taxon>
        <taxon>Dreissena</taxon>
    </lineage>
</organism>
<name>A0A9D3YVP2_DREPO</name>
<keyword evidence="2" id="KW-1185">Reference proteome</keyword>
<reference evidence="1" key="1">
    <citation type="journal article" date="2019" name="bioRxiv">
        <title>The Genome of the Zebra Mussel, Dreissena polymorpha: A Resource for Invasive Species Research.</title>
        <authorList>
            <person name="McCartney M.A."/>
            <person name="Auch B."/>
            <person name="Kono T."/>
            <person name="Mallez S."/>
            <person name="Zhang Y."/>
            <person name="Obille A."/>
            <person name="Becker A."/>
            <person name="Abrahante J.E."/>
            <person name="Garbe J."/>
            <person name="Badalamenti J.P."/>
            <person name="Herman A."/>
            <person name="Mangelson H."/>
            <person name="Liachko I."/>
            <person name="Sullivan S."/>
            <person name="Sone E.D."/>
            <person name="Koren S."/>
            <person name="Silverstein K.A.T."/>
            <person name="Beckman K.B."/>
            <person name="Gohl D.M."/>
        </authorList>
    </citation>
    <scope>NUCLEOTIDE SEQUENCE</scope>
    <source>
        <strain evidence="1">Duluth1</strain>
        <tissue evidence="1">Whole animal</tissue>
    </source>
</reference>
<protein>
    <submittedName>
        <fullName evidence="1">Uncharacterized protein</fullName>
    </submittedName>
</protein>
<evidence type="ECO:0000313" key="2">
    <source>
        <dbReference type="Proteomes" id="UP000828390"/>
    </source>
</evidence>
<dbReference type="Proteomes" id="UP000828390">
    <property type="component" value="Unassembled WGS sequence"/>
</dbReference>
<comment type="caution">
    <text evidence="1">The sequence shown here is derived from an EMBL/GenBank/DDBJ whole genome shotgun (WGS) entry which is preliminary data.</text>
</comment>